<evidence type="ECO:0000313" key="8">
    <source>
        <dbReference type="Proteomes" id="UP000008963"/>
    </source>
</evidence>
<dbReference type="GO" id="GO:0032259">
    <property type="term" value="P:methylation"/>
    <property type="evidence" value="ECO:0007669"/>
    <property type="project" value="UniProtKB-KW"/>
</dbReference>
<dbReference type="PANTHER" id="PTHR46111">
    <property type="entry name" value="RIBOSOMAL RNA SMALL SUBUNIT METHYLTRANSFERASE I"/>
    <property type="match status" value="1"/>
</dbReference>
<evidence type="ECO:0000256" key="3">
    <source>
        <dbReference type="ARBA" id="ARBA00022603"/>
    </source>
</evidence>
<proteinExistence type="predicted"/>
<dbReference type="AlphaFoldDB" id="E1X0A5"/>
<dbReference type="Proteomes" id="UP000008963">
    <property type="component" value="Chromosome"/>
</dbReference>
<keyword evidence="5" id="KW-0949">S-adenosyl-L-methionine</keyword>
<evidence type="ECO:0000256" key="5">
    <source>
        <dbReference type="ARBA" id="ARBA00022691"/>
    </source>
</evidence>
<dbReference type="SUPFAM" id="SSF53790">
    <property type="entry name" value="Tetrapyrrole methylase"/>
    <property type="match status" value="1"/>
</dbReference>
<dbReference type="InterPro" id="IPR008189">
    <property type="entry name" value="rRNA_ssu_MeTfrase_I"/>
</dbReference>
<dbReference type="InterPro" id="IPR014776">
    <property type="entry name" value="4pyrrole_Mease_sub2"/>
</dbReference>
<evidence type="ECO:0000313" key="7">
    <source>
        <dbReference type="EMBL" id="CBW26333.1"/>
    </source>
</evidence>
<organism evidence="7 8">
    <name type="scientific">Halobacteriovorax marinus (strain ATCC BAA-682 / DSM 15412 / SJ)</name>
    <name type="common">Bacteriovorax marinus</name>
    <dbReference type="NCBI Taxonomy" id="862908"/>
    <lineage>
        <taxon>Bacteria</taxon>
        <taxon>Pseudomonadati</taxon>
        <taxon>Bdellovibrionota</taxon>
        <taxon>Bacteriovoracia</taxon>
        <taxon>Bacteriovoracales</taxon>
        <taxon>Halobacteriovoraceae</taxon>
        <taxon>Halobacteriovorax</taxon>
    </lineage>
</organism>
<dbReference type="Gene3D" id="3.30.950.10">
    <property type="entry name" value="Methyltransferase, Cobalt-precorrin-4 Transmethylase, Domain 2"/>
    <property type="match status" value="1"/>
</dbReference>
<reference evidence="8" key="1">
    <citation type="journal article" date="2013" name="ISME J.">
        <title>A small predatory core genome in the divergent marine Bacteriovorax marinus SJ and the terrestrial Bdellovibrio bacteriovorus.</title>
        <authorList>
            <person name="Crossman L.C."/>
            <person name="Chen H."/>
            <person name="Cerdeno-Tarraga A.M."/>
            <person name="Brooks K."/>
            <person name="Quail M.A."/>
            <person name="Pineiro S.A."/>
            <person name="Hobley L."/>
            <person name="Sockett R.E."/>
            <person name="Bentley S.D."/>
            <person name="Parkhill J."/>
            <person name="Williams H.N."/>
            <person name="Stine O.C."/>
        </authorList>
    </citation>
    <scope>NUCLEOTIDE SEQUENCE [LARGE SCALE GENOMIC DNA]</scope>
    <source>
        <strain evidence="8">ATCC BAA-682 / DSM 15412 / SJ</strain>
    </source>
</reference>
<keyword evidence="2" id="KW-0698">rRNA processing</keyword>
<dbReference type="GO" id="GO:0006364">
    <property type="term" value="P:rRNA processing"/>
    <property type="evidence" value="ECO:0007669"/>
    <property type="project" value="UniProtKB-KW"/>
</dbReference>
<dbReference type="RefSeq" id="WP_014244116.1">
    <property type="nucleotide sequence ID" value="NC_016620.1"/>
</dbReference>
<evidence type="ECO:0000256" key="1">
    <source>
        <dbReference type="ARBA" id="ARBA00022490"/>
    </source>
</evidence>
<evidence type="ECO:0000259" key="6">
    <source>
        <dbReference type="Pfam" id="PF00590"/>
    </source>
</evidence>
<dbReference type="GO" id="GO:0008168">
    <property type="term" value="F:methyltransferase activity"/>
    <property type="evidence" value="ECO:0007669"/>
    <property type="project" value="UniProtKB-KW"/>
</dbReference>
<dbReference type="Gene3D" id="3.40.1010.10">
    <property type="entry name" value="Cobalt-precorrin-4 Transmethylase, Domain 1"/>
    <property type="match status" value="1"/>
</dbReference>
<evidence type="ECO:0000256" key="4">
    <source>
        <dbReference type="ARBA" id="ARBA00022679"/>
    </source>
</evidence>
<evidence type="ECO:0000256" key="2">
    <source>
        <dbReference type="ARBA" id="ARBA00022552"/>
    </source>
</evidence>
<dbReference type="OrthoDB" id="9809084at2"/>
<dbReference type="PATRIC" id="fig|862908.3.peg.1404"/>
<dbReference type="InterPro" id="IPR014777">
    <property type="entry name" value="4pyrrole_Mease_sub1"/>
</dbReference>
<dbReference type="PANTHER" id="PTHR46111:SF2">
    <property type="entry name" value="SAM-DEPENDENT METHYLTRANSFERASE"/>
    <property type="match status" value="1"/>
</dbReference>
<keyword evidence="3 7" id="KW-0489">Methyltransferase</keyword>
<dbReference type="eggNOG" id="COG0313">
    <property type="taxonomic scope" value="Bacteria"/>
</dbReference>
<accession>E1X0A5</accession>
<gene>
    <name evidence="7" type="ordered locus">BMS_1475</name>
</gene>
<dbReference type="STRING" id="862908.BMS_1475"/>
<dbReference type="HOGENOM" id="CLU_044779_4_1_7"/>
<sequence length="230" mass="26218">MSGQLFLIPTPIDEESPLEKCALDMLLKACEKPDENIFIIEDLKPGRRRWLRFGLPRERVESFTLFNEHTRRDELPKIMSALKSGKNAYIMSDGGLPAFCDPGVELVRSCHQENIRVSASPFANSISLALALSGLDHNKFSFGGFLPIKDPERSEELKLLTQRRETLILMDTPYRMKKLLEEVQSLRLGRVCFLAMDLNCPSEELLYGKIEKIISKISDFKREFILILGA</sequence>
<dbReference type="InterPro" id="IPR035996">
    <property type="entry name" value="4pyrrol_Methylase_sf"/>
</dbReference>
<keyword evidence="1" id="KW-0963">Cytoplasm</keyword>
<keyword evidence="8" id="KW-1185">Reference proteome</keyword>
<keyword evidence="4" id="KW-0808">Transferase</keyword>
<name>E1X0A5_HALMS</name>
<feature type="domain" description="Tetrapyrrole methylase" evidence="6">
    <location>
        <begin position="77"/>
        <end position="212"/>
    </location>
</feature>
<dbReference type="KEGG" id="bmx:BMS_1475"/>
<protein>
    <submittedName>
        <fullName evidence="7">Methyltransferase</fullName>
    </submittedName>
</protein>
<dbReference type="InterPro" id="IPR000878">
    <property type="entry name" value="4pyrrol_Mease"/>
</dbReference>
<dbReference type="CDD" id="cd11649">
    <property type="entry name" value="RsmI_like"/>
    <property type="match status" value="1"/>
</dbReference>
<dbReference type="Pfam" id="PF00590">
    <property type="entry name" value="TP_methylase"/>
    <property type="match status" value="1"/>
</dbReference>
<dbReference type="EMBL" id="FQ312005">
    <property type="protein sequence ID" value="CBW26333.1"/>
    <property type="molecule type" value="Genomic_DNA"/>
</dbReference>